<protein>
    <submittedName>
        <fullName evidence="2">Uncharacterized protein</fullName>
    </submittedName>
</protein>
<dbReference type="EMBL" id="BOMS01000110">
    <property type="protein sequence ID" value="GIE70708.1"/>
    <property type="molecule type" value="Genomic_DNA"/>
</dbReference>
<feature type="region of interest" description="Disordered" evidence="1">
    <location>
        <begin position="1"/>
        <end position="39"/>
    </location>
</feature>
<evidence type="ECO:0000256" key="1">
    <source>
        <dbReference type="SAM" id="MobiDB-lite"/>
    </source>
</evidence>
<dbReference type="Proteomes" id="UP000624709">
    <property type="component" value="Unassembled WGS sequence"/>
</dbReference>
<keyword evidence="3" id="KW-1185">Reference proteome</keyword>
<name>A0ABQ4BJ79_9ACTN</name>
<reference evidence="2 3" key="1">
    <citation type="submission" date="2021-01" db="EMBL/GenBank/DDBJ databases">
        <title>Whole genome shotgun sequence of Actinoplanes palleronii NBRC 14916.</title>
        <authorList>
            <person name="Komaki H."/>
            <person name="Tamura T."/>
        </authorList>
    </citation>
    <scope>NUCLEOTIDE SEQUENCE [LARGE SCALE GENOMIC DNA]</scope>
    <source>
        <strain evidence="2 3">NBRC 14916</strain>
    </source>
</reference>
<sequence>MTRPALAGSGVHKPRPNGPLQDQLGRQRAIPPSRHIDPRTDRCVCGWAIRNSCWGWVHLENAWVSLGACTNARPPSEVTG</sequence>
<organism evidence="2 3">
    <name type="scientific">Actinoplanes palleronii</name>
    <dbReference type="NCBI Taxonomy" id="113570"/>
    <lineage>
        <taxon>Bacteria</taxon>
        <taxon>Bacillati</taxon>
        <taxon>Actinomycetota</taxon>
        <taxon>Actinomycetes</taxon>
        <taxon>Micromonosporales</taxon>
        <taxon>Micromonosporaceae</taxon>
        <taxon>Actinoplanes</taxon>
    </lineage>
</organism>
<evidence type="ECO:0000313" key="3">
    <source>
        <dbReference type="Proteomes" id="UP000624709"/>
    </source>
</evidence>
<accession>A0ABQ4BJ79</accession>
<proteinExistence type="predicted"/>
<gene>
    <name evidence="2" type="ORF">Apa02nite_068160</name>
</gene>
<evidence type="ECO:0000313" key="2">
    <source>
        <dbReference type="EMBL" id="GIE70708.1"/>
    </source>
</evidence>
<comment type="caution">
    <text evidence="2">The sequence shown here is derived from an EMBL/GenBank/DDBJ whole genome shotgun (WGS) entry which is preliminary data.</text>
</comment>